<dbReference type="HOGENOM" id="CLU_110108_0_0_0"/>
<name>I0INS6_LEPFC</name>
<proteinExistence type="predicted"/>
<dbReference type="SUPFAM" id="SSF82784">
    <property type="entry name" value="OsmC-like"/>
    <property type="match status" value="1"/>
</dbReference>
<dbReference type="PANTHER" id="PTHR35368">
    <property type="entry name" value="HYDROPEROXIDE REDUCTASE"/>
    <property type="match status" value="1"/>
</dbReference>
<organism evidence="1 2">
    <name type="scientific">Leptospirillum ferrooxidans (strain C2-3)</name>
    <dbReference type="NCBI Taxonomy" id="1162668"/>
    <lineage>
        <taxon>Bacteria</taxon>
        <taxon>Pseudomonadati</taxon>
        <taxon>Nitrospirota</taxon>
        <taxon>Nitrospiria</taxon>
        <taxon>Nitrospirales</taxon>
        <taxon>Nitrospiraceae</taxon>
        <taxon>Leptospirillum</taxon>
    </lineage>
</organism>
<dbReference type="KEGG" id="lfc:LFE_1240"/>
<dbReference type="PATRIC" id="fig|1162668.3.peg.1445"/>
<dbReference type="Pfam" id="PF02566">
    <property type="entry name" value="OsmC"/>
    <property type="match status" value="1"/>
</dbReference>
<dbReference type="InterPro" id="IPR036102">
    <property type="entry name" value="OsmC/Ohrsf"/>
</dbReference>
<evidence type="ECO:0000313" key="2">
    <source>
        <dbReference type="Proteomes" id="UP000007382"/>
    </source>
</evidence>
<protein>
    <submittedName>
        <fullName evidence="1">OsmC family protein</fullName>
    </submittedName>
</protein>
<dbReference type="InterPro" id="IPR052924">
    <property type="entry name" value="OsmC/Ohr_hydroprdx_reductase"/>
</dbReference>
<dbReference type="Proteomes" id="UP000007382">
    <property type="component" value="Chromosome"/>
</dbReference>
<dbReference type="OrthoDB" id="9811389at2"/>
<dbReference type="InterPro" id="IPR003718">
    <property type="entry name" value="OsmC/Ohr_fam"/>
</dbReference>
<keyword evidence="2" id="KW-1185">Reference proteome</keyword>
<dbReference type="AlphaFoldDB" id="I0INS6"/>
<accession>I0INS6</accession>
<dbReference type="EMBL" id="AP012342">
    <property type="protein sequence ID" value="BAM06925.1"/>
    <property type="molecule type" value="Genomic_DNA"/>
</dbReference>
<sequence length="173" mass="18905">MNHVNLDAIRKTVEVFTKEPEKAVKENVVNGEWVMEESGPQFKATLSYEKGSATLTMDNPTPMGGTGSAPNPLQFCLFGMASCFASTYVMVATQKGVVIDKLSIQVKNTVDMTRPLGISQNPLTDGVRISLTVKSKANESLLKEIEVHSREQCPAVYCLTNPIPLSIELITEK</sequence>
<dbReference type="InterPro" id="IPR015946">
    <property type="entry name" value="KH_dom-like_a/b"/>
</dbReference>
<dbReference type="Gene3D" id="3.30.300.20">
    <property type="match status" value="1"/>
</dbReference>
<dbReference type="RefSeq" id="WP_014449414.1">
    <property type="nucleotide sequence ID" value="NC_017094.1"/>
</dbReference>
<dbReference type="PANTHER" id="PTHR35368:SF1">
    <property type="entry name" value="HYDROPEROXIDE REDUCTASE"/>
    <property type="match status" value="1"/>
</dbReference>
<dbReference type="eggNOG" id="COG1765">
    <property type="taxonomic scope" value="Bacteria"/>
</dbReference>
<reference evidence="1 2" key="1">
    <citation type="journal article" date="2012" name="J. Bacteriol.">
        <title>Complete Genome Sequence of Leptospirillum ferrooxidans Strain C2-3, Isolated from a Fresh Volcanic Ash Deposit on the Island of Miyake, Japan.</title>
        <authorList>
            <person name="Fujimura R."/>
            <person name="Sato Y."/>
            <person name="Nishizawa T."/>
            <person name="Oshima K."/>
            <person name="Kim S.-W."/>
            <person name="Hattori M."/>
            <person name="Kamijo T."/>
            <person name="Ohta H."/>
        </authorList>
    </citation>
    <scope>NUCLEOTIDE SEQUENCE [LARGE SCALE GENOMIC DNA]</scope>
    <source>
        <strain evidence="1 2">C2-3</strain>
    </source>
</reference>
<evidence type="ECO:0000313" key="1">
    <source>
        <dbReference type="EMBL" id="BAM06925.1"/>
    </source>
</evidence>
<gene>
    <name evidence="1" type="ordered locus">LFE_1240</name>
</gene>
<reference evidence="2" key="2">
    <citation type="submission" date="2012-03" db="EMBL/GenBank/DDBJ databases">
        <title>The complete genome sequence of the pioneer microbe on fresh volcanic deposit, Leptospirillum ferrooxidans strain C2-3.</title>
        <authorList>
            <person name="Fujimura R."/>
            <person name="Sato Y."/>
            <person name="Nishizawa T."/>
            <person name="Nanba K."/>
            <person name="Oshima K."/>
            <person name="Hattori M."/>
            <person name="Kamijo T."/>
            <person name="Ohta H."/>
        </authorList>
    </citation>
    <scope>NUCLEOTIDE SEQUENCE [LARGE SCALE GENOMIC DNA]</scope>
    <source>
        <strain evidence="2">C2-3</strain>
    </source>
</reference>